<keyword evidence="4" id="KW-1185">Reference proteome</keyword>
<accession>A0ABZ0CZM7</accession>
<feature type="domain" description="Peptidase S33 tripeptidyl aminopeptidase-like C-terminal" evidence="2">
    <location>
        <begin position="240"/>
        <end position="299"/>
    </location>
</feature>
<evidence type="ECO:0000313" key="3">
    <source>
        <dbReference type="EMBL" id="WOB08475.1"/>
    </source>
</evidence>
<dbReference type="SUPFAM" id="SSF53474">
    <property type="entry name" value="alpha/beta-Hydrolases"/>
    <property type="match status" value="1"/>
</dbReference>
<dbReference type="RefSeq" id="WP_316701241.1">
    <property type="nucleotide sequence ID" value="NZ_CP136336.1"/>
</dbReference>
<dbReference type="InterPro" id="IPR029058">
    <property type="entry name" value="AB_hydrolase_fold"/>
</dbReference>
<reference evidence="3 4" key="1">
    <citation type="submission" date="2023-10" db="EMBL/GenBank/DDBJ databases">
        <title>Bacteria for the degradation of biodegradable plastic PBAT(Polybutylene adipate terephthalate).</title>
        <authorList>
            <person name="Weon H.-Y."/>
            <person name="Yeon J."/>
        </authorList>
    </citation>
    <scope>NUCLEOTIDE SEQUENCE [LARGE SCALE GENOMIC DNA]</scope>
    <source>
        <strain evidence="3 4">SBD 7-3</strain>
    </source>
</reference>
<evidence type="ECO:0000313" key="4">
    <source>
        <dbReference type="Proteomes" id="UP001303946"/>
    </source>
</evidence>
<gene>
    <name evidence="3" type="ORF">RXV79_00135</name>
</gene>
<dbReference type="InterPro" id="IPR013595">
    <property type="entry name" value="Pept_S33_TAP-like_C"/>
</dbReference>
<evidence type="ECO:0000259" key="1">
    <source>
        <dbReference type="Pfam" id="PF00561"/>
    </source>
</evidence>
<sequence length="314" mass="33253">MTTPTVAPAATPNPAAAFYAGLIARSLGAALRVSQSVAPAAATRLALRLFFTPMPLKLAARRRPLPAGWQVEHWPFEQGAMAVYRRRPEGKGERPTVLLVHGWAGDAQQMLLLADTLHAAGLDPVLLDFPAHGRSAGWRATLPQFVRALWAASARLGPLHGVVAHSLGALAAAHAAANGLPVQRLALLAPSPPPALFLQWFARSLGLGDGLPQRMGTWIERVEGVPLQRFEPGWLGLHVAQPTLVVHDEHDRVSPLAVGQRLAQALRGASLLVTHTLGHRRVLGDAAVAAAVTAHLQAARGSQHDPGRPNGSEV</sequence>
<dbReference type="InterPro" id="IPR000073">
    <property type="entry name" value="AB_hydrolase_1"/>
</dbReference>
<proteinExistence type="predicted"/>
<dbReference type="Gene3D" id="3.40.50.1820">
    <property type="entry name" value="alpha/beta hydrolase"/>
    <property type="match status" value="1"/>
</dbReference>
<protein>
    <submittedName>
        <fullName evidence="3">Alpha/beta fold hydrolase</fullName>
    </submittedName>
</protein>
<feature type="domain" description="AB hydrolase-1" evidence="1">
    <location>
        <begin position="95"/>
        <end position="200"/>
    </location>
</feature>
<dbReference type="EMBL" id="CP136336">
    <property type="protein sequence ID" value="WOB08475.1"/>
    <property type="molecule type" value="Genomic_DNA"/>
</dbReference>
<organism evidence="3 4">
    <name type="scientific">Piscinibacter gummiphilus</name>
    <dbReference type="NCBI Taxonomy" id="946333"/>
    <lineage>
        <taxon>Bacteria</taxon>
        <taxon>Pseudomonadati</taxon>
        <taxon>Pseudomonadota</taxon>
        <taxon>Betaproteobacteria</taxon>
        <taxon>Burkholderiales</taxon>
        <taxon>Sphaerotilaceae</taxon>
        <taxon>Piscinibacter</taxon>
    </lineage>
</organism>
<dbReference type="GO" id="GO:0016787">
    <property type="term" value="F:hydrolase activity"/>
    <property type="evidence" value="ECO:0007669"/>
    <property type="project" value="UniProtKB-KW"/>
</dbReference>
<dbReference type="Proteomes" id="UP001303946">
    <property type="component" value="Chromosome"/>
</dbReference>
<keyword evidence="3" id="KW-0378">Hydrolase</keyword>
<name>A0ABZ0CZM7_9BURK</name>
<dbReference type="Pfam" id="PF08386">
    <property type="entry name" value="Abhydrolase_4"/>
    <property type="match status" value="1"/>
</dbReference>
<evidence type="ECO:0000259" key="2">
    <source>
        <dbReference type="Pfam" id="PF08386"/>
    </source>
</evidence>
<dbReference type="Pfam" id="PF00561">
    <property type="entry name" value="Abhydrolase_1"/>
    <property type="match status" value="1"/>
</dbReference>